<comment type="caution">
    <text evidence="2">The sequence shown here is derived from an EMBL/GenBank/DDBJ whole genome shotgun (WGS) entry which is preliminary data.</text>
</comment>
<keyword evidence="3" id="KW-1185">Reference proteome</keyword>
<organism evidence="2 3">
    <name type="scientific">Araneus ventricosus</name>
    <name type="common">Orbweaver spider</name>
    <name type="synonym">Epeira ventricosa</name>
    <dbReference type="NCBI Taxonomy" id="182803"/>
    <lineage>
        <taxon>Eukaryota</taxon>
        <taxon>Metazoa</taxon>
        <taxon>Ecdysozoa</taxon>
        <taxon>Arthropoda</taxon>
        <taxon>Chelicerata</taxon>
        <taxon>Arachnida</taxon>
        <taxon>Araneae</taxon>
        <taxon>Araneomorphae</taxon>
        <taxon>Entelegynae</taxon>
        <taxon>Araneoidea</taxon>
        <taxon>Araneidae</taxon>
        <taxon>Araneus</taxon>
    </lineage>
</organism>
<name>A0A4Y2DA34_ARAVE</name>
<evidence type="ECO:0000313" key="3">
    <source>
        <dbReference type="Proteomes" id="UP000499080"/>
    </source>
</evidence>
<sequence length="183" mass="20298">MDTLIAVTDKPNVPCLITPGIYELLVNSADDISHVSDGEINSERKALTLHSEANRRETESFSPQKSSEGVGEEELLEQPIEVRSSDVSPSTRTKPEISEVLENADDVTSSTGATRLREEQTSCPSLKEAFLQCKAKKGNYLFIDGLLHHMDKILGQPVTQLVLPQNRRQQVLKVAHESVFEKD</sequence>
<proteinExistence type="predicted"/>
<feature type="region of interest" description="Disordered" evidence="1">
    <location>
        <begin position="47"/>
        <end position="120"/>
    </location>
</feature>
<evidence type="ECO:0000313" key="2">
    <source>
        <dbReference type="EMBL" id="GBM13099.1"/>
    </source>
</evidence>
<gene>
    <name evidence="2" type="ORF">AVEN_101941_1</name>
</gene>
<dbReference type="AlphaFoldDB" id="A0A4Y2DA34"/>
<evidence type="ECO:0000256" key="1">
    <source>
        <dbReference type="SAM" id="MobiDB-lite"/>
    </source>
</evidence>
<reference evidence="2 3" key="1">
    <citation type="journal article" date="2019" name="Sci. Rep.">
        <title>Orb-weaving spider Araneus ventricosus genome elucidates the spidroin gene catalogue.</title>
        <authorList>
            <person name="Kono N."/>
            <person name="Nakamura H."/>
            <person name="Ohtoshi R."/>
            <person name="Moran D.A.P."/>
            <person name="Shinohara A."/>
            <person name="Yoshida Y."/>
            <person name="Fujiwara M."/>
            <person name="Mori M."/>
            <person name="Tomita M."/>
            <person name="Arakawa K."/>
        </authorList>
    </citation>
    <scope>NUCLEOTIDE SEQUENCE [LARGE SCALE GENOMIC DNA]</scope>
</reference>
<accession>A0A4Y2DA34</accession>
<feature type="compositionally biased region" description="Basic and acidic residues" evidence="1">
    <location>
        <begin position="47"/>
        <end position="59"/>
    </location>
</feature>
<dbReference type="EMBL" id="BGPR01000322">
    <property type="protein sequence ID" value="GBM13099.1"/>
    <property type="molecule type" value="Genomic_DNA"/>
</dbReference>
<protein>
    <submittedName>
        <fullName evidence="2">Uncharacterized protein</fullName>
    </submittedName>
</protein>
<dbReference type="Proteomes" id="UP000499080">
    <property type="component" value="Unassembled WGS sequence"/>
</dbReference>